<protein>
    <submittedName>
        <fullName evidence="1">Conserved domain protein</fullName>
    </submittedName>
</protein>
<organism evidence="1 2">
    <name type="scientific">Streptococcus mitis bv. 2 str. F0392</name>
    <dbReference type="NCBI Taxonomy" id="768726"/>
    <lineage>
        <taxon>Bacteria</taxon>
        <taxon>Bacillati</taxon>
        <taxon>Bacillota</taxon>
        <taxon>Bacilli</taxon>
        <taxon>Lactobacillales</taxon>
        <taxon>Streptococcaceae</taxon>
        <taxon>Streptococcus</taxon>
    </lineage>
</organism>
<evidence type="ECO:0000313" key="2">
    <source>
        <dbReference type="Proteomes" id="UP000003771"/>
    </source>
</evidence>
<dbReference type="Proteomes" id="UP000003771">
    <property type="component" value="Unassembled WGS sequence"/>
</dbReference>
<comment type="caution">
    <text evidence="1">The sequence shown here is derived from an EMBL/GenBank/DDBJ whole genome shotgun (WGS) entry which is preliminary data.</text>
</comment>
<dbReference type="EMBL" id="AFUO01000001">
    <property type="protein sequence ID" value="EGR93740.1"/>
    <property type="molecule type" value="Genomic_DNA"/>
</dbReference>
<evidence type="ECO:0000313" key="1">
    <source>
        <dbReference type="EMBL" id="EGR93740.1"/>
    </source>
</evidence>
<reference evidence="1 2" key="1">
    <citation type="submission" date="2011-07" db="EMBL/GenBank/DDBJ databases">
        <authorList>
            <person name="Durkin A.S."/>
            <person name="Kim M."/>
            <person name="Radune D."/>
            <person name="Hostetler J."/>
            <person name="Torralba M."/>
            <person name="Gillis M."/>
            <person name="Methe B."/>
            <person name="Sutton G."/>
            <person name="Nelson K.E."/>
        </authorList>
    </citation>
    <scope>NUCLEOTIDE SEQUENCE [LARGE SCALE GENOMIC DNA]</scope>
    <source>
        <strain evidence="1 2">F0392</strain>
    </source>
</reference>
<dbReference type="AlphaFoldDB" id="F9P059"/>
<sequence>MAVPLTATYLPTKASSALPPDFPQAPSVISNRSANIKLNNFFILKPSLSPKIDLKVYLIHSSTSN</sequence>
<accession>F9P059</accession>
<gene>
    <name evidence="1" type="ORF">HMPREF9178_0382</name>
</gene>
<name>F9P059_STROR</name>
<dbReference type="PATRIC" id="fig|768726.4.peg.370"/>
<proteinExistence type="predicted"/>